<comment type="caution">
    <text evidence="1">The sequence shown here is derived from an EMBL/GenBank/DDBJ whole genome shotgun (WGS) entry which is preliminary data.</text>
</comment>
<keyword evidence="2" id="KW-1185">Reference proteome</keyword>
<evidence type="ECO:0000313" key="1">
    <source>
        <dbReference type="EMBL" id="NYI11474.1"/>
    </source>
</evidence>
<dbReference type="AlphaFoldDB" id="A0A7Y9YGZ3"/>
<name>A0A7Y9YGZ3_9ACTN</name>
<keyword evidence="1" id="KW-0503">Monooxygenase</keyword>
<dbReference type="GO" id="GO:0004497">
    <property type="term" value="F:monooxygenase activity"/>
    <property type="evidence" value="ECO:0007669"/>
    <property type="project" value="UniProtKB-KW"/>
</dbReference>
<dbReference type="Proteomes" id="UP000537326">
    <property type="component" value="Unassembled WGS sequence"/>
</dbReference>
<organism evidence="1 2">
    <name type="scientific">Nocardioides marinus</name>
    <dbReference type="NCBI Taxonomy" id="374514"/>
    <lineage>
        <taxon>Bacteria</taxon>
        <taxon>Bacillati</taxon>
        <taxon>Actinomycetota</taxon>
        <taxon>Actinomycetes</taxon>
        <taxon>Propionibacteriales</taxon>
        <taxon>Nocardioidaceae</taxon>
        <taxon>Nocardioides</taxon>
    </lineage>
</organism>
<keyword evidence="1" id="KW-0560">Oxidoreductase</keyword>
<dbReference type="EMBL" id="JACBZI010000001">
    <property type="protein sequence ID" value="NYI11474.1"/>
    <property type="molecule type" value="Genomic_DNA"/>
</dbReference>
<proteinExistence type="predicted"/>
<gene>
    <name evidence="1" type="ORF">BKA05_002989</name>
</gene>
<reference evidence="1 2" key="1">
    <citation type="submission" date="2020-07" db="EMBL/GenBank/DDBJ databases">
        <title>Sequencing the genomes of 1000 actinobacteria strains.</title>
        <authorList>
            <person name="Klenk H.-P."/>
        </authorList>
    </citation>
    <scope>NUCLEOTIDE SEQUENCE [LARGE SCALE GENOMIC DNA]</scope>
    <source>
        <strain evidence="1 2">DSM 18248</strain>
    </source>
</reference>
<evidence type="ECO:0000313" key="2">
    <source>
        <dbReference type="Proteomes" id="UP000537326"/>
    </source>
</evidence>
<sequence>MSVIGVDRLDAPVAVRSASRRPVLDVEDWGDLQPELNAPSKAGAIMEMIAKVDERMLETLAVRGTPEECAAELHRRSGDLTDRGCAYSPGYAPGAQQARDLVTALAWAPGTRRRVRGVTCAISATTC</sequence>
<protein>
    <submittedName>
        <fullName evidence="1">Alkanesulfonate monooxygenase SsuD/methylene tetrahydromethanopterin reductase-like flavin-dependent oxidoreductase (Luciferase family)</fullName>
    </submittedName>
</protein>
<dbReference type="RefSeq" id="WP_179532162.1">
    <property type="nucleotide sequence ID" value="NZ_BAAAPP010000008.1"/>
</dbReference>
<accession>A0A7Y9YGZ3</accession>